<proteinExistence type="predicted"/>
<dbReference type="HOGENOM" id="CLU_001050_1_1_1"/>
<reference evidence="2 3" key="1">
    <citation type="submission" date="2015-01" db="EMBL/GenBank/DDBJ databases">
        <title>The Genome Sequence of Exophiala sideris CBS121828.</title>
        <authorList>
            <consortium name="The Broad Institute Genomics Platform"/>
            <person name="Cuomo C."/>
            <person name="de Hoog S."/>
            <person name="Gorbushina A."/>
            <person name="Stielow B."/>
            <person name="Teixiera M."/>
            <person name="Abouelleil A."/>
            <person name="Chapman S.B."/>
            <person name="Priest M."/>
            <person name="Young S.K."/>
            <person name="Wortman J."/>
            <person name="Nusbaum C."/>
            <person name="Birren B."/>
        </authorList>
    </citation>
    <scope>NUCLEOTIDE SEQUENCE [LARGE SCALE GENOMIC DNA]</scope>
    <source>
        <strain evidence="2 3">CBS 121828</strain>
    </source>
</reference>
<evidence type="ECO:0000259" key="1">
    <source>
        <dbReference type="Pfam" id="PF20248"/>
    </source>
</evidence>
<accession>A0A0D1Y1X5</accession>
<dbReference type="OrthoDB" id="5352492at2759"/>
<gene>
    <name evidence="2" type="ORF">PV11_08776</name>
</gene>
<organism evidence="2 3">
    <name type="scientific">Exophiala sideris</name>
    <dbReference type="NCBI Taxonomy" id="1016849"/>
    <lineage>
        <taxon>Eukaryota</taxon>
        <taxon>Fungi</taxon>
        <taxon>Dikarya</taxon>
        <taxon>Ascomycota</taxon>
        <taxon>Pezizomycotina</taxon>
        <taxon>Eurotiomycetes</taxon>
        <taxon>Chaetothyriomycetidae</taxon>
        <taxon>Chaetothyriales</taxon>
        <taxon>Herpotrichiellaceae</taxon>
        <taxon>Exophiala</taxon>
    </lineage>
</organism>
<evidence type="ECO:0000313" key="2">
    <source>
        <dbReference type="EMBL" id="KIV76927.1"/>
    </source>
</evidence>
<dbReference type="EMBL" id="KN846954">
    <property type="protein sequence ID" value="KIV76927.1"/>
    <property type="molecule type" value="Genomic_DNA"/>
</dbReference>
<dbReference type="InterPro" id="IPR046538">
    <property type="entry name" value="DUF6603"/>
</dbReference>
<dbReference type="Proteomes" id="UP000053599">
    <property type="component" value="Unassembled WGS sequence"/>
</dbReference>
<evidence type="ECO:0000313" key="3">
    <source>
        <dbReference type="Proteomes" id="UP000053599"/>
    </source>
</evidence>
<dbReference type="STRING" id="1016849.A0A0D1Y1X5"/>
<dbReference type="Pfam" id="PF20248">
    <property type="entry name" value="DUF6603"/>
    <property type="match status" value="1"/>
</dbReference>
<protein>
    <recommendedName>
        <fullName evidence="1">DUF6603 domain-containing protein</fullName>
    </recommendedName>
</protein>
<feature type="domain" description="DUF6603" evidence="1">
    <location>
        <begin position="918"/>
        <end position="1402"/>
    </location>
</feature>
<name>A0A0D1Y1X5_9EURO</name>
<sequence>MSLDPSASASVLNSSQSQPLSEWVAFLSQPEIGCSLAVKADGGLTCTFTEDGLWSYVFDSSQNNPRFSKVDFHTDDGQIVIGLESGAEAPSLIDVLKKFGVVAGDDDPLPNDNGEMGDSIPASSTKAPQKAALPADLVPPKGQLFRSVVDNAIGRLTKLKVDPSEHRNAIWFTPGMSLSTDMALTFIFDTQANDVLSNIAKLIQQEFGINFLSATSKLGLKIILQKTSVGTESTVTDTGGNKTSQWSVRNAFRAIFQLTVGEYVFSITLTGRGMEFSFTNPDRANILSMIGLSGTLKDDSFTDVLSAFSLLRVVGGLDVSGTAYWEVTISLTLGSIDTYFNYNSLSSTFSGGLITAGFYAFDDDKRLPSFNPAEAIMAPTGYTTNYYFNIRDMSKEFSTLPSVLPTAIVMAVISYQIDSSTISFDAKLIRAPDERDSSDPQVPSPFAWDEVDISLSKSKAADSFSCALLNRFTLTSSDGQADLGLTINYTNSDWLVVGYANNLTGKMLTPFFDPDPDFRDGLNAVIGRLSIPSLQAVYTYDKGSSSPQGTGATSFAIGGTVQLGLLQLRLFFQYASSKAGKATAATASIPGETTSDASTPFLPTDTKVQQLTVSATPDPKNPGKETVQTSWSFECDLGSAPSPDDKATLGTVVDSIIDGGASSLPSFLANIPFPSAVGDKSLIVIKVAKKAADATGPGSIAFAFRITLDSFTFTFAQICSHGSKSPKQILRFTATSIPMMQDIPLVDTLPQPFDELEYMWVNDAGGLLESEVTILNTLVLSAADVLYYRPLSGQSAKQPPSSVPDTVVLIPGHHFMVIRHSQAVIDHVFATSTPAPQQSLGQVQKTKTLRGAPPLRRISGRAQKVQEAVPGAGKTIRDDIAGTVSGKVGKGAAQDSSPITPPAQPLVAASPPTKGAIDFSLGPLSISGLAIQFKEQDSNNKVISVTMDATFAMGPITFSLIGFSLDIPLAGITLDDLKSLTNITPGIEGLALVFDQPPLLVAGGFEHKQTGSVATGDFQNVFLGGVGISWPPYTFVGLGEYAILQNYKSVFLYAKLDGPIITLEFATITGIRLGFGYNSLVTSPTVNQLTDFPFINDKKSSGNNPLDIVKNMTQTGPPWVAPKPDSYWFAAGLTLTAFDILTVTALAMLAFRNNGVSISLYADAVAQMPADATSTSDMIIYVEIGLVAEMNTVDGYFQAQASLAPTSFLLTEKCHLYGGFAMAYWFGSNPHAGDWVFSAGGYHPAYQKPEWYPTVQRLGISWNPGACMAVTGEVYFAVTPKVVMGGASIHVTLSIGPVSAWLDASFDCLINFHPLHYQADFHIGVGVSCDIDIWFIHIHIECSVGAWLTVQGPDFGGVAHVDFYLFGFDVDFGASPAAKPPLSLVEFWQMVHQPGPTVPSTETQAADRIRPVLLLDDDVQPLVDKPVYKQYTTPDDIPIEGAAFKYILEDGNFPMPNRPHRSTQVAPPANQAENTGTGAEWYVKGGTFKFRIATDFPLSYAQVEAGNNGDTGAEVEVPGPKPAPGQPVPDTGIYSRPMQVDQSIHSELVVTITEKNTGRQIGGWTKGAFDIKSVPQATFGKYSIDTDPSKSGANDLLNHDKATMPLGMGLILSAPLPDLAESLIPVFSASDADSLGIGDFRYLSTGDDNFYLPRFEPLAIPDVVGTLPPPPFKPLVQTQQLYLPSELTKNEENMSPQDLCNEVGDEWTNAAKAKKDVVGDTDVGVIVQVQRIFGWKEGWAQKAQAQKAAVAVEKAVAVKMAKQGASAPISTTAREVWELTGDFPVKLVRDVDPKGNVLKNLEDTYLAFPRLGVVS</sequence>